<organism evidence="5 6">
    <name type="scientific">Streptomyces kanamyceticus</name>
    <dbReference type="NCBI Taxonomy" id="1967"/>
    <lineage>
        <taxon>Bacteria</taxon>
        <taxon>Bacillati</taxon>
        <taxon>Actinomycetota</taxon>
        <taxon>Actinomycetes</taxon>
        <taxon>Kitasatosporales</taxon>
        <taxon>Streptomycetaceae</taxon>
        <taxon>Streptomyces</taxon>
    </lineage>
</organism>
<sequence length="1433" mass="153200">MWGFAPSRGAAGALAGLVGLGVVAGLTPAAAVSGPVPPDRGGAAASAQKADGKDRLNADAALAAARRTGEPVEVTSLRGESSDVYAAADGNLEAREYLRPVRVRAGSEGWTPVDTDLVKASDGMVSPKATVVRLAFSGGGGAPLVRMTKAGRHLELSWPGRLPEPQLEGDTATYADVLPDVDLRMGAQEDGFTQLLVVKSAKAARSSKLAELRLKLNADGMDVREAAAGSLEALDKGTKSPVFEAPTPMMWDSSASEDGAQQPEAQARFAAALASEDGPRPGGERAVGESGKLAQVGVEIPDSGKELVLTPDADVLKGNDTTYPVFIDPQWYSPRASAWTMASKYWAGSPQWKFNGEHTAGLGYCNWSYCKPHDTKRLFYRIPVSKFAGKSILSAEFVVRNTWSASCGARSVELWQTKDISSSTTWNSQNASGFWKKKLKAESFAHGFNGCASKDAEFDVKSAVQSAASKRDSTMTFGMQAGSESDKYGWKRFSDKAFLRVKYNRPPPQVKMSQLSMEYGGVCKRSDKAARVRTLGKIKVKDVTDPDKDSVSVQFQAKWDAGDGKGLIARWNPARTSAKKSGSRFSVSLPKSIPANKTVHWYVRSYDGAQYSPWSHAGDPTGCYFVYDTSVPRAPSLTSGEYPASDPESPDDPWFDGVGQYGTFALKSASKDVDRYRYGINTDPSAKNEISTSGGATRDVKVLPGKPGLNFVTAQAFDKAGNGSEIRLYEFRVKAGQPERATWKLDEGRTAKEAKGSTPARVATLHGGATPGAQGVRGQALQLDGSSGYAATDVPVVDTDRGFTVSAWAKLDKKPEGAAVIAAQPGNHRSGFELYYSAYHDRWVFNQYAVDSTDAQATRAMADKPGGVEVGEWTHLVGSYDSIDRKIRLYIDNKLAGEAPLPKAWNARRGLMIGASSYDGKPGSYFPGAIDDVQIFDKRIAADEVDKLKRHERIGDPGRPAMALFALDEKADATEVQGHGDVLPAVYHGGVTTGRAGVAGKATKFNGTDGYARIGRTSGPHVNTSRSFTISAWAKLDRKPDGAAVITAQAGKERPGFELYYSSAYGRWAFNQYSSDAADAKPIRAMQPDGTSARTGEWAHLTGVHDTVANTLTLYVNGSKAGSTKLAGAFYADQSMYIGASSYSGNITSHFPGEIDDVRLFDRPVSADEARQLFRQRAVVKGRWLFDDTATDGTAPDASDWGNGMSLHGGARVHAEGAYLGDSGLVLNGTSGYAATSAVPVDTGSSFTVTAWAQAAAMPKDGVALVSAEGTKQSAFSIRFVPDTKAPDGPGRWEVVVPDKDDGAPTVRRIAHSDFFDVREWNHLALVYDGFAKEARLYVNGALQEAACSDDDGDGGGDDEGCTDLFSQGDNVLSFKASKSLQVGRAKTDGAWGDYWPGAVDDVWAFQGALTDDQVNWLSRQWFDVPTELPADE</sequence>
<feature type="domain" description="LamG-like jellyroll fold" evidence="4">
    <location>
        <begin position="801"/>
        <end position="943"/>
    </location>
</feature>
<dbReference type="KEGG" id="ska:CP970_25445"/>
<reference evidence="5 6" key="1">
    <citation type="submission" date="2017-09" db="EMBL/GenBank/DDBJ databases">
        <authorList>
            <person name="Lee N."/>
            <person name="Cho B.-K."/>
        </authorList>
    </citation>
    <scope>NUCLEOTIDE SEQUENCE [LARGE SCALE GENOMIC DNA]</scope>
    <source>
        <strain evidence="5 6">ATCC 12853</strain>
    </source>
</reference>
<dbReference type="EMBL" id="CP023699">
    <property type="protein sequence ID" value="QEU93799.1"/>
    <property type="molecule type" value="Genomic_DNA"/>
</dbReference>
<dbReference type="NCBIfam" id="NF033679">
    <property type="entry name" value="DNRLRE_dom"/>
    <property type="match status" value="1"/>
</dbReference>
<feature type="domain" description="LamG-like jellyroll fold" evidence="4">
    <location>
        <begin position="1245"/>
        <end position="1413"/>
    </location>
</feature>
<evidence type="ECO:0000259" key="4">
    <source>
        <dbReference type="SMART" id="SM00560"/>
    </source>
</evidence>
<dbReference type="Gene3D" id="2.60.120.200">
    <property type="match status" value="3"/>
</dbReference>
<dbReference type="RefSeq" id="WP_079043578.1">
    <property type="nucleotide sequence ID" value="NZ_CP023699.1"/>
</dbReference>
<dbReference type="PANTHER" id="PTHR46943">
    <property type="entry name" value="PENTRAXIN-RELATED PROTEIN PTX3"/>
    <property type="match status" value="1"/>
</dbReference>
<accession>A0A5J6GE41</accession>
<dbReference type="InterPro" id="IPR013320">
    <property type="entry name" value="ConA-like_dom_sf"/>
</dbReference>
<evidence type="ECO:0000313" key="6">
    <source>
        <dbReference type="Proteomes" id="UP000325529"/>
    </source>
</evidence>
<dbReference type="Pfam" id="PF13385">
    <property type="entry name" value="Laminin_G_3"/>
    <property type="match status" value="3"/>
</dbReference>
<dbReference type="PANTHER" id="PTHR46943:SF1">
    <property type="entry name" value="PENTRAXIN-RELATED PROTEIN PTX3"/>
    <property type="match status" value="1"/>
</dbReference>
<name>A0A5J6GE41_STRKN</name>
<protein>
    <submittedName>
        <fullName evidence="5">LamG domain-containing protein</fullName>
    </submittedName>
</protein>
<evidence type="ECO:0000256" key="2">
    <source>
        <dbReference type="ARBA" id="ARBA00023157"/>
    </source>
</evidence>
<proteinExistence type="predicted"/>
<dbReference type="GO" id="GO:0006955">
    <property type="term" value="P:immune response"/>
    <property type="evidence" value="ECO:0007669"/>
    <property type="project" value="InterPro"/>
</dbReference>
<feature type="domain" description="LamG-like jellyroll fold" evidence="4">
    <location>
        <begin position="1026"/>
        <end position="1168"/>
    </location>
</feature>
<evidence type="ECO:0000256" key="1">
    <source>
        <dbReference type="ARBA" id="ARBA00022729"/>
    </source>
</evidence>
<evidence type="ECO:0000313" key="5">
    <source>
        <dbReference type="EMBL" id="QEU93799.1"/>
    </source>
</evidence>
<dbReference type="InterPro" id="IPR006558">
    <property type="entry name" value="LamG-like"/>
</dbReference>
<dbReference type="OrthoDB" id="176279at2"/>
<keyword evidence="6" id="KW-1185">Reference proteome</keyword>
<keyword evidence="2" id="KW-1015">Disulfide bond</keyword>
<dbReference type="SMART" id="SM00560">
    <property type="entry name" value="LamGL"/>
    <property type="match status" value="3"/>
</dbReference>
<dbReference type="InterPro" id="IPR042837">
    <property type="entry name" value="PTX3"/>
</dbReference>
<keyword evidence="1" id="KW-0732">Signal</keyword>
<feature type="region of interest" description="Disordered" evidence="3">
    <location>
        <begin position="33"/>
        <end position="52"/>
    </location>
</feature>
<dbReference type="Proteomes" id="UP000325529">
    <property type="component" value="Chromosome"/>
</dbReference>
<evidence type="ECO:0000256" key="3">
    <source>
        <dbReference type="SAM" id="MobiDB-lite"/>
    </source>
</evidence>
<gene>
    <name evidence="5" type="ORF">CP970_25445</name>
</gene>
<dbReference type="SUPFAM" id="SSF49899">
    <property type="entry name" value="Concanavalin A-like lectins/glucanases"/>
    <property type="match status" value="3"/>
</dbReference>